<protein>
    <submittedName>
        <fullName evidence="1">Uncharacterized protein</fullName>
    </submittedName>
</protein>
<sequence length="163" mass="18892">MDLKRSFDQNSNWKTHLHFRVCLTTPPSSPPINQLLVRIPLQPIIPPGFALKDLHMQNLLLFRWASTLLPPIRLQSPLDFLISSGLHSTTNLNRMIPPTTDPADKQKADALDRWVQRQKEEAMRNLPKDLEVLPSPLLLERWSAKRFSAVLRLLPWLRTLVRQ</sequence>
<dbReference type="AlphaFoldDB" id="A0AAV9SD27"/>
<evidence type="ECO:0000313" key="1">
    <source>
        <dbReference type="EMBL" id="KAK5619220.1"/>
    </source>
</evidence>
<proteinExistence type="predicted"/>
<comment type="caution">
    <text evidence="1">The sequence shown here is derived from an EMBL/GenBank/DDBJ whole genome shotgun (WGS) entry which is preliminary data.</text>
</comment>
<dbReference type="Proteomes" id="UP001311232">
    <property type="component" value="Unassembled WGS sequence"/>
</dbReference>
<accession>A0AAV9SD27</accession>
<evidence type="ECO:0000313" key="2">
    <source>
        <dbReference type="Proteomes" id="UP001311232"/>
    </source>
</evidence>
<gene>
    <name evidence="1" type="ORF">CRENBAI_020294</name>
</gene>
<keyword evidence="2" id="KW-1185">Reference proteome</keyword>
<organism evidence="1 2">
    <name type="scientific">Crenichthys baileyi</name>
    <name type="common">White River springfish</name>
    <dbReference type="NCBI Taxonomy" id="28760"/>
    <lineage>
        <taxon>Eukaryota</taxon>
        <taxon>Metazoa</taxon>
        <taxon>Chordata</taxon>
        <taxon>Craniata</taxon>
        <taxon>Vertebrata</taxon>
        <taxon>Euteleostomi</taxon>
        <taxon>Actinopterygii</taxon>
        <taxon>Neopterygii</taxon>
        <taxon>Teleostei</taxon>
        <taxon>Neoteleostei</taxon>
        <taxon>Acanthomorphata</taxon>
        <taxon>Ovalentaria</taxon>
        <taxon>Atherinomorphae</taxon>
        <taxon>Cyprinodontiformes</taxon>
        <taxon>Goodeidae</taxon>
        <taxon>Crenichthys</taxon>
    </lineage>
</organism>
<name>A0AAV9SD27_9TELE</name>
<reference evidence="1 2" key="1">
    <citation type="submission" date="2021-06" db="EMBL/GenBank/DDBJ databases">
        <authorList>
            <person name="Palmer J.M."/>
        </authorList>
    </citation>
    <scope>NUCLEOTIDE SEQUENCE [LARGE SCALE GENOMIC DNA]</scope>
    <source>
        <strain evidence="1 2">MEX-2019</strain>
        <tissue evidence="1">Muscle</tissue>
    </source>
</reference>
<dbReference type="EMBL" id="JAHHUM010000583">
    <property type="protein sequence ID" value="KAK5619220.1"/>
    <property type="molecule type" value="Genomic_DNA"/>
</dbReference>